<keyword evidence="3" id="KW-0732">Signal</keyword>
<dbReference type="EMBL" id="GACK01004192">
    <property type="protein sequence ID" value="JAA60842.1"/>
    <property type="molecule type" value="mRNA"/>
</dbReference>
<dbReference type="AlphaFoldDB" id="L7MAD2"/>
<protein>
    <submittedName>
        <fullName evidence="5">Putative 8.9 kDa family member</fullName>
    </submittedName>
</protein>
<dbReference type="GO" id="GO:0005576">
    <property type="term" value="C:extracellular region"/>
    <property type="evidence" value="ECO:0007669"/>
    <property type="project" value="UniProtKB-SubCell"/>
</dbReference>
<reference evidence="5" key="1">
    <citation type="submission" date="2012-11" db="EMBL/GenBank/DDBJ databases">
        <authorList>
            <person name="Lucero-Rivera Y.E."/>
            <person name="Tovar-Ramirez D."/>
        </authorList>
    </citation>
    <scope>NUCLEOTIDE SEQUENCE</scope>
    <source>
        <tissue evidence="5">Salivary gland</tissue>
    </source>
</reference>
<dbReference type="SMART" id="SM01318">
    <property type="entry name" value="SVWC"/>
    <property type="match status" value="1"/>
</dbReference>
<evidence type="ECO:0000259" key="4">
    <source>
        <dbReference type="SMART" id="SM01318"/>
    </source>
</evidence>
<evidence type="ECO:0000256" key="1">
    <source>
        <dbReference type="ARBA" id="ARBA00004613"/>
    </source>
</evidence>
<evidence type="ECO:0000256" key="2">
    <source>
        <dbReference type="ARBA" id="ARBA00022525"/>
    </source>
</evidence>
<dbReference type="Pfam" id="PF15430">
    <property type="entry name" value="SVWC"/>
    <property type="match status" value="1"/>
</dbReference>
<evidence type="ECO:0000313" key="5">
    <source>
        <dbReference type="EMBL" id="JAA60842.1"/>
    </source>
</evidence>
<dbReference type="InterPro" id="IPR029277">
    <property type="entry name" value="SVWC_dom"/>
</dbReference>
<sequence length="106" mass="11893">MTNLCTCLVIVISGILYLTDVSWQGKYLDFEAYKNGKCHFKGQVYEPGQKMFVKKKCMQWTCIKENSTYGFMVGFTCGTVLAAPTCKRTSMTEGTYPGCCPRVLCP</sequence>
<name>L7MAD2_RHIPC</name>
<feature type="chain" id="PRO_5003981491" evidence="3">
    <location>
        <begin position="25"/>
        <end position="106"/>
    </location>
</feature>
<keyword evidence="2" id="KW-0964">Secreted</keyword>
<reference evidence="5" key="2">
    <citation type="journal article" date="2015" name="J. Proteomics">
        <title>Sexual differences in the sialomes of the zebra tick, Rhipicephalus pulchellus.</title>
        <authorList>
            <person name="Tan A.W."/>
            <person name="Francischetti I.M."/>
            <person name="Slovak M."/>
            <person name="Kini R.M."/>
            <person name="Ribeiro J.M."/>
        </authorList>
    </citation>
    <scope>NUCLEOTIDE SEQUENCE</scope>
    <source>
        <tissue evidence="5">Salivary gland</tissue>
    </source>
</reference>
<comment type="subcellular location">
    <subcellularLocation>
        <location evidence="1">Secreted</location>
    </subcellularLocation>
</comment>
<evidence type="ECO:0000256" key="3">
    <source>
        <dbReference type="SAM" id="SignalP"/>
    </source>
</evidence>
<proteinExistence type="evidence at transcript level"/>
<accession>L7MAD2</accession>
<feature type="domain" description="Single" evidence="4">
    <location>
        <begin position="38"/>
        <end position="105"/>
    </location>
</feature>
<organism evidence="5">
    <name type="scientific">Rhipicephalus pulchellus</name>
    <name type="common">Yellow backed tick</name>
    <name type="synonym">Dermacentor pulchellus</name>
    <dbReference type="NCBI Taxonomy" id="72859"/>
    <lineage>
        <taxon>Eukaryota</taxon>
        <taxon>Metazoa</taxon>
        <taxon>Ecdysozoa</taxon>
        <taxon>Arthropoda</taxon>
        <taxon>Chelicerata</taxon>
        <taxon>Arachnida</taxon>
        <taxon>Acari</taxon>
        <taxon>Parasitiformes</taxon>
        <taxon>Ixodida</taxon>
        <taxon>Ixodoidea</taxon>
        <taxon>Ixodidae</taxon>
        <taxon>Rhipicephalinae</taxon>
        <taxon>Rhipicephalus</taxon>
        <taxon>Rhipicephalus</taxon>
    </lineage>
</organism>
<feature type="signal peptide" evidence="3">
    <location>
        <begin position="1"/>
        <end position="24"/>
    </location>
</feature>